<feature type="chain" id="PRO_5020939829" description="SnoaL-like domain-containing protein" evidence="1">
    <location>
        <begin position="20"/>
        <end position="167"/>
    </location>
</feature>
<accession>A0A4P7PSM6</accession>
<dbReference type="InterPro" id="IPR037401">
    <property type="entry name" value="SnoaL-like"/>
</dbReference>
<keyword evidence="1" id="KW-0732">Signal</keyword>
<dbReference type="OrthoDB" id="271716at2"/>
<reference evidence="3 4" key="1">
    <citation type="submission" date="2019-04" db="EMBL/GenBank/DDBJ databases">
        <title>Flavobacterium sp. GS03.</title>
        <authorList>
            <person name="Kim H."/>
        </authorList>
    </citation>
    <scope>NUCLEOTIDE SEQUENCE [LARGE SCALE GENOMIC DNA]</scope>
    <source>
        <strain evidence="3 4">GS03</strain>
    </source>
</reference>
<gene>
    <name evidence="3" type="ORF">GS03_00726</name>
</gene>
<feature type="signal peptide" evidence="1">
    <location>
        <begin position="1"/>
        <end position="19"/>
    </location>
</feature>
<name>A0A4P7PSM6_9FLAO</name>
<feature type="domain" description="SnoaL-like" evidence="2">
    <location>
        <begin position="27"/>
        <end position="140"/>
    </location>
</feature>
<protein>
    <recommendedName>
        <fullName evidence="2">SnoaL-like domain-containing protein</fullName>
    </recommendedName>
</protein>
<dbReference type="KEGG" id="fsn:GS03_00726"/>
<evidence type="ECO:0000313" key="3">
    <source>
        <dbReference type="EMBL" id="QBZ97240.1"/>
    </source>
</evidence>
<evidence type="ECO:0000256" key="1">
    <source>
        <dbReference type="SAM" id="SignalP"/>
    </source>
</evidence>
<keyword evidence="4" id="KW-1185">Reference proteome</keyword>
<dbReference type="AlphaFoldDB" id="A0A4P7PSM6"/>
<proteinExistence type="predicted"/>
<evidence type="ECO:0000313" key="4">
    <source>
        <dbReference type="Proteomes" id="UP000296862"/>
    </source>
</evidence>
<dbReference type="SUPFAM" id="SSF54427">
    <property type="entry name" value="NTF2-like"/>
    <property type="match status" value="1"/>
</dbReference>
<dbReference type="InterPro" id="IPR032710">
    <property type="entry name" value="NTF2-like_dom_sf"/>
</dbReference>
<evidence type="ECO:0000259" key="2">
    <source>
        <dbReference type="Pfam" id="PF13474"/>
    </source>
</evidence>
<dbReference type="EMBL" id="CP038810">
    <property type="protein sequence ID" value="QBZ97240.1"/>
    <property type="molecule type" value="Genomic_DNA"/>
</dbReference>
<dbReference type="Proteomes" id="UP000296862">
    <property type="component" value="Chromosome"/>
</dbReference>
<organism evidence="3 4">
    <name type="scientific">Flavobacterium sangjuense</name>
    <dbReference type="NCBI Taxonomy" id="2518177"/>
    <lineage>
        <taxon>Bacteria</taxon>
        <taxon>Pseudomonadati</taxon>
        <taxon>Bacteroidota</taxon>
        <taxon>Flavobacteriia</taxon>
        <taxon>Flavobacteriales</taxon>
        <taxon>Flavobacteriaceae</taxon>
        <taxon>Flavobacterium</taxon>
    </lineage>
</organism>
<dbReference type="RefSeq" id="WP_136151209.1">
    <property type="nucleotide sequence ID" value="NZ_CP038810.1"/>
</dbReference>
<dbReference type="Gene3D" id="3.10.450.50">
    <property type="match status" value="1"/>
</dbReference>
<sequence length="167" mass="19312">MKKILLFILFPFWVTNVNAQDNLKAQINMTLDGWHKAAAEANYNNYFDALTDDAVFIGTDATENWTKSAFQAYAKPHFDKGKAWSFTALERHIYFSQDKKIAWFNELLDTRMKICRGSGVLVFVNNQWKIKHYVLSMTIPNDSTDEIIKIKSPIEDALLSNLKNKKK</sequence>
<dbReference type="Pfam" id="PF13474">
    <property type="entry name" value="SnoaL_3"/>
    <property type="match status" value="1"/>
</dbReference>